<dbReference type="InterPro" id="IPR027417">
    <property type="entry name" value="P-loop_NTPase"/>
</dbReference>
<dbReference type="RefSeq" id="WP_065431437.1">
    <property type="nucleotide sequence ID" value="NZ_CP016308.1"/>
</dbReference>
<dbReference type="Pfam" id="PF13671">
    <property type="entry name" value="AAA_33"/>
    <property type="match status" value="1"/>
</dbReference>
<name>A0A1B1NU15_9VIBR</name>
<dbReference type="PATRIC" id="fig|45658.6.peg.3390"/>
<dbReference type="Gene3D" id="3.40.50.300">
    <property type="entry name" value="P-loop containing nucleotide triphosphate hydrolases"/>
    <property type="match status" value="1"/>
</dbReference>
<evidence type="ECO:0000313" key="2">
    <source>
        <dbReference type="Proteomes" id="UP000092528"/>
    </source>
</evidence>
<dbReference type="KEGG" id="vsc:VSVS12_03447"/>
<organism evidence="1 2">
    <name type="scientific">Vibrio scophthalmi</name>
    <dbReference type="NCBI Taxonomy" id="45658"/>
    <lineage>
        <taxon>Bacteria</taxon>
        <taxon>Pseudomonadati</taxon>
        <taxon>Pseudomonadota</taxon>
        <taxon>Gammaproteobacteria</taxon>
        <taxon>Vibrionales</taxon>
        <taxon>Vibrionaceae</taxon>
        <taxon>Vibrio</taxon>
    </lineage>
</organism>
<dbReference type="AlphaFoldDB" id="A0A1B1NU15"/>
<evidence type="ECO:0000313" key="1">
    <source>
        <dbReference type="EMBL" id="ANU38830.1"/>
    </source>
</evidence>
<dbReference type="EMBL" id="CP016415">
    <property type="protein sequence ID" value="ANU38830.1"/>
    <property type="molecule type" value="Genomic_DNA"/>
</dbReference>
<accession>A0A1B1NU15</accession>
<keyword evidence="2" id="KW-1185">Reference proteome</keyword>
<dbReference type="Proteomes" id="UP000092528">
    <property type="component" value="Chromosome 2"/>
</dbReference>
<dbReference type="SUPFAM" id="SSF52540">
    <property type="entry name" value="P-loop containing nucleoside triphosphate hydrolases"/>
    <property type="match status" value="1"/>
</dbReference>
<reference evidence="1 2" key="1">
    <citation type="submission" date="2016-07" db="EMBL/GenBank/DDBJ databases">
        <title>Genome sequencing of Vibrio scophthalmi strain VS-05, an isolated from Paralichthys olivaceus.</title>
        <authorList>
            <person name="Han H.-J."/>
        </authorList>
    </citation>
    <scope>NUCLEOTIDE SEQUENCE [LARGE SCALE GENOMIC DNA]</scope>
    <source>
        <strain evidence="1 2">VS-05</strain>
    </source>
</reference>
<sequence length="175" mass="19579">MTTPTLYIFSGLPGSGKSTLAQALAKQTGAIYLRIDTVEQALRDLCQLKVEGEGYRLSYRIASDNLKLGLNVIADCCNPIQLTRDEWQSVANRAGADYINIEIACSHREEHQQRIETRLNPIANLILPTWQQVVERHYESWSNTAESSYVLRIDTAGQSIEASSAALFHQLKLTQ</sequence>
<dbReference type="GeneID" id="96874000"/>
<protein>
    <submittedName>
        <fullName evidence="1">Uncharacterized protein</fullName>
    </submittedName>
</protein>
<dbReference type="PANTHER" id="PTHR37807:SF3">
    <property type="entry name" value="OS07G0160300 PROTEIN"/>
    <property type="match status" value="1"/>
</dbReference>
<proteinExistence type="predicted"/>
<gene>
    <name evidence="1" type="ORF">VSVS05_03794</name>
</gene>
<dbReference type="PANTHER" id="PTHR37807">
    <property type="entry name" value="OS07G0160300 PROTEIN"/>
    <property type="match status" value="1"/>
</dbReference>